<dbReference type="PANTHER" id="PTHR42703">
    <property type="entry name" value="NADH DEHYDROGENASE"/>
    <property type="match status" value="1"/>
</dbReference>
<feature type="transmembrane region" description="Helical" evidence="8">
    <location>
        <begin position="371"/>
        <end position="394"/>
    </location>
</feature>
<dbReference type="RefSeq" id="WP_068846920.1">
    <property type="nucleotide sequence ID" value="NZ_LYDR01000055.1"/>
</dbReference>
<evidence type="ECO:0000313" key="11">
    <source>
        <dbReference type="Proteomes" id="UP000094828"/>
    </source>
</evidence>
<evidence type="ECO:0000256" key="5">
    <source>
        <dbReference type="ARBA" id="ARBA00022989"/>
    </source>
</evidence>
<feature type="transmembrane region" description="Helical" evidence="8">
    <location>
        <begin position="275"/>
        <end position="291"/>
    </location>
</feature>
<feature type="transmembrane region" description="Helical" evidence="8">
    <location>
        <begin position="34"/>
        <end position="55"/>
    </location>
</feature>
<dbReference type="Proteomes" id="UP000094828">
    <property type="component" value="Unassembled WGS sequence"/>
</dbReference>
<dbReference type="PANTHER" id="PTHR42703:SF1">
    <property type="entry name" value="NA(+)_H(+) ANTIPORTER SUBUNIT D1"/>
    <property type="match status" value="1"/>
</dbReference>
<feature type="transmembrane region" description="Helical" evidence="8">
    <location>
        <begin position="76"/>
        <end position="99"/>
    </location>
</feature>
<evidence type="ECO:0000313" key="10">
    <source>
        <dbReference type="EMBL" id="ODA33364.1"/>
    </source>
</evidence>
<feature type="transmembrane region" description="Helical" evidence="8">
    <location>
        <begin position="12"/>
        <end position="28"/>
    </location>
</feature>
<proteinExistence type="inferred from homology"/>
<feature type="transmembrane region" description="Helical" evidence="8">
    <location>
        <begin position="237"/>
        <end position="255"/>
    </location>
</feature>
<evidence type="ECO:0000256" key="7">
    <source>
        <dbReference type="RuleBase" id="RU000320"/>
    </source>
</evidence>
<evidence type="ECO:0000256" key="3">
    <source>
        <dbReference type="ARBA" id="ARBA00022475"/>
    </source>
</evidence>
<dbReference type="InterPro" id="IPR001750">
    <property type="entry name" value="ND/Mrp_TM"/>
</dbReference>
<evidence type="ECO:0000256" key="2">
    <source>
        <dbReference type="ARBA" id="ARBA00005346"/>
    </source>
</evidence>
<dbReference type="STRING" id="1841610.A6X21_18900"/>
<evidence type="ECO:0000256" key="6">
    <source>
        <dbReference type="ARBA" id="ARBA00023136"/>
    </source>
</evidence>
<evidence type="ECO:0000259" key="9">
    <source>
        <dbReference type="Pfam" id="PF00361"/>
    </source>
</evidence>
<keyword evidence="4 7" id="KW-0812">Transmembrane</keyword>
<accession>A0A1C3EJG6</accession>
<gene>
    <name evidence="10" type="ORF">A6X21_18900</name>
</gene>
<feature type="transmembrane region" description="Helical" evidence="8">
    <location>
        <begin position="448"/>
        <end position="472"/>
    </location>
</feature>
<organism evidence="10 11">
    <name type="scientific">Planctopirus hydrillae</name>
    <dbReference type="NCBI Taxonomy" id="1841610"/>
    <lineage>
        <taxon>Bacteria</taxon>
        <taxon>Pseudomonadati</taxon>
        <taxon>Planctomycetota</taxon>
        <taxon>Planctomycetia</taxon>
        <taxon>Planctomycetales</taxon>
        <taxon>Planctomycetaceae</taxon>
        <taxon>Planctopirus</taxon>
    </lineage>
</organism>
<dbReference type="AlphaFoldDB" id="A0A1C3EJG6"/>
<feature type="transmembrane region" description="Helical" evidence="8">
    <location>
        <begin position="341"/>
        <end position="359"/>
    </location>
</feature>
<feature type="transmembrane region" description="Helical" evidence="8">
    <location>
        <begin position="128"/>
        <end position="148"/>
    </location>
</feature>
<evidence type="ECO:0000256" key="8">
    <source>
        <dbReference type="SAM" id="Phobius"/>
    </source>
</evidence>
<evidence type="ECO:0000256" key="4">
    <source>
        <dbReference type="ARBA" id="ARBA00022692"/>
    </source>
</evidence>
<comment type="similarity">
    <text evidence="2">Belongs to the CPA3 antiporters (TC 2.A.63) subunit D family.</text>
</comment>
<feature type="transmembrane region" description="Helical" evidence="8">
    <location>
        <begin position="406"/>
        <end position="427"/>
    </location>
</feature>
<dbReference type="PRINTS" id="PR01434">
    <property type="entry name" value="NADHDHGNASE5"/>
</dbReference>
<dbReference type="OrthoDB" id="9807568at2"/>
<feature type="transmembrane region" description="Helical" evidence="8">
    <location>
        <begin position="202"/>
        <end position="225"/>
    </location>
</feature>
<keyword evidence="11" id="KW-1185">Reference proteome</keyword>
<dbReference type="GO" id="GO:0005886">
    <property type="term" value="C:plasma membrane"/>
    <property type="evidence" value="ECO:0007669"/>
    <property type="project" value="UniProtKB-SubCell"/>
</dbReference>
<feature type="transmembrane region" description="Helical" evidence="8">
    <location>
        <begin position="303"/>
        <end position="321"/>
    </location>
</feature>
<dbReference type="InterPro" id="IPR050586">
    <property type="entry name" value="CPA3_Na-H_Antiporter_D"/>
</dbReference>
<dbReference type="Pfam" id="PF00361">
    <property type="entry name" value="Proton_antipo_M"/>
    <property type="match status" value="1"/>
</dbReference>
<protein>
    <recommendedName>
        <fullName evidence="9">NADH:quinone oxidoreductase/Mrp antiporter transmembrane domain-containing protein</fullName>
    </recommendedName>
</protein>
<comment type="subcellular location">
    <subcellularLocation>
        <location evidence="1">Cell membrane</location>
        <topology evidence="1">Multi-pass membrane protein</topology>
    </subcellularLocation>
    <subcellularLocation>
        <location evidence="7">Membrane</location>
        <topology evidence="7">Multi-pass membrane protein</topology>
    </subcellularLocation>
</comment>
<comment type="caution">
    <text evidence="10">The sequence shown here is derived from an EMBL/GenBank/DDBJ whole genome shotgun (WGS) entry which is preliminary data.</text>
</comment>
<reference evidence="10 11" key="1">
    <citation type="submission" date="2016-05" db="EMBL/GenBank/DDBJ databases">
        <title>Genomic and physiological characterization of Planctopirus sp. isolated from fresh water lake.</title>
        <authorList>
            <person name="Subhash Y."/>
            <person name="Ramana C."/>
        </authorList>
    </citation>
    <scope>NUCLEOTIDE SEQUENCE [LARGE SCALE GENOMIC DNA]</scope>
    <source>
        <strain evidence="10 11">JC280</strain>
    </source>
</reference>
<keyword evidence="5 8" id="KW-1133">Transmembrane helix</keyword>
<keyword evidence="3" id="KW-1003">Cell membrane</keyword>
<sequence length="477" mass="52114">MVRAILDPTSMALLLLAWPLILNLLTIIKAKSKLSFYSISIVSTACIAAIAILHGPESGSIRLGNWISFSLDRSSWMFVIVVYLCWSVTLLYSVGYISAHLSDQAVAFHKYMNATVGLSVGAGLSDNFFTLLFFYTAAIPTIVPLITLRGGDAAHRAARFYVRSTLWPVLLIVLPVVAWNFPLGTPFELISITDYGWSHSKASIILALIIVGLSKNCVAPFHLWLPTVSIAPAPVTAMIHSVASVQVGSIVLFKIAKHVYGMELLRELSDHFFETGWLMYLCGFTAIYTAYRAWKTPDLKERFSFSTVGQLSYIITAILVGTPQSMQGAMLHIITHSIAKLGLFFCAGAFLTSFGSVQAPQVGNAIPGRRWLGVAGVLFGLSISGFPFFAGYYSKDIMLLEEVHRHHYAAAGFLLIGSFLNFVYIYPLIRATIRRATTATPSPAPLPFAMAAAIVTCVVFIITLSASAFVLMRFVTV</sequence>
<evidence type="ECO:0000256" key="1">
    <source>
        <dbReference type="ARBA" id="ARBA00004651"/>
    </source>
</evidence>
<name>A0A1C3EJG6_9PLAN</name>
<feature type="transmembrane region" description="Helical" evidence="8">
    <location>
        <begin position="160"/>
        <end position="182"/>
    </location>
</feature>
<keyword evidence="6 8" id="KW-0472">Membrane</keyword>
<dbReference type="EMBL" id="LYDR01000055">
    <property type="protein sequence ID" value="ODA33364.1"/>
    <property type="molecule type" value="Genomic_DNA"/>
</dbReference>
<feature type="domain" description="NADH:quinone oxidoreductase/Mrp antiporter transmembrane" evidence="9">
    <location>
        <begin position="125"/>
        <end position="420"/>
    </location>
</feature>